<evidence type="ECO:0000313" key="8">
    <source>
        <dbReference type="Proteomes" id="UP000010411"/>
    </source>
</evidence>
<proteinExistence type="inferred from homology"/>
<evidence type="ECO:0000256" key="4">
    <source>
        <dbReference type="ARBA" id="ARBA00023125"/>
    </source>
</evidence>
<evidence type="ECO:0000313" key="7">
    <source>
        <dbReference type="EMBL" id="EKX60273.1"/>
    </source>
</evidence>
<dbReference type="GO" id="GO:0004803">
    <property type="term" value="F:transposase activity"/>
    <property type="evidence" value="ECO:0007669"/>
    <property type="project" value="InterPro"/>
</dbReference>
<keyword evidence="5" id="KW-0233">DNA recombination</keyword>
<comment type="caution">
    <text evidence="7">The sequence shown here is derived from an EMBL/GenBank/DDBJ whole genome shotgun (WGS) entry which is preliminary data.</text>
</comment>
<reference evidence="7 8" key="1">
    <citation type="submission" date="2012-11" db="EMBL/GenBank/DDBJ databases">
        <authorList>
            <person name="Huguet-Tapia J.C."/>
            <person name="Durkin A.S."/>
            <person name="Pettis G.S."/>
            <person name="Badger J.H."/>
        </authorList>
    </citation>
    <scope>NUCLEOTIDE SEQUENCE [LARGE SCALE GENOMIC DNA]</scope>
    <source>
        <strain evidence="7 8">91-03</strain>
    </source>
</reference>
<evidence type="ECO:0000256" key="6">
    <source>
        <dbReference type="SAM" id="MobiDB-lite"/>
    </source>
</evidence>
<dbReference type="Pfam" id="PF00872">
    <property type="entry name" value="Transposase_mut"/>
    <property type="match status" value="1"/>
</dbReference>
<sequence>MVLSGLSGGRRGSCHRVPPGRDAVPVARRSAAGYRFGMASRCVVQGISAVECAGSAPSGAPSAGVCSLLNWQATVQLSGVNGQFDPRGCTVALSQHDLLRLLESLRSADGLELVREDAERLLQELIEAEATTKIGAEWGEHSETRTTWRNGHREKTVTTQAGDLELAIPKLRAGSFFPSLLERRRRIDQALYAVIMEAYVHGVSTRSVDDLVKALGSDTGISKSEVSRICAELDDQLDAFRTRPLDHIRFPYLFLDATYVKARVDHRIISQAAVIATGVTQDGGREVVGVMVGDSETEAFWTQFLRHLRERGLSGVRLVISDSHSGLVKAIRKVMLGAAWQRCRVHFVRNVFAVIPKGSAEMVAATIRTVFAQPTADAVRTQLDTVADMPGRQFPKAREMLLEAKEDLTAFADFPHQHWKKIQSTNPLERLNREIKRRTDVVQVFPNPTAVLRLATAVLAELHDEWIAFPRRYLSNESMDALYPDDTTVLPAASSD</sequence>
<dbReference type="GO" id="GO:0006313">
    <property type="term" value="P:DNA transposition"/>
    <property type="evidence" value="ECO:0007669"/>
    <property type="project" value="InterPro"/>
</dbReference>
<dbReference type="PATRIC" id="fig|698759.3.peg.8955"/>
<evidence type="ECO:0000256" key="1">
    <source>
        <dbReference type="ARBA" id="ARBA00002190"/>
    </source>
</evidence>
<accession>L1KIS5</accession>
<comment type="function">
    <text evidence="1">Required for the transposition of the insertion element.</text>
</comment>
<feature type="compositionally biased region" description="Gly residues" evidence="6">
    <location>
        <begin position="1"/>
        <end position="11"/>
    </location>
</feature>
<name>L1KIS5_9ACTN</name>
<organism evidence="7 8">
    <name type="scientific">Streptomyces ipomoeae 91-03</name>
    <dbReference type="NCBI Taxonomy" id="698759"/>
    <lineage>
        <taxon>Bacteria</taxon>
        <taxon>Bacillati</taxon>
        <taxon>Actinomycetota</taxon>
        <taxon>Actinomycetes</taxon>
        <taxon>Kitasatosporales</taxon>
        <taxon>Streptomycetaceae</taxon>
        <taxon>Streptomyces</taxon>
    </lineage>
</organism>
<dbReference type="EMBL" id="AEJC01000665">
    <property type="protein sequence ID" value="EKX60273.1"/>
    <property type="molecule type" value="Genomic_DNA"/>
</dbReference>
<comment type="similarity">
    <text evidence="2">Belongs to the transposase mutator family.</text>
</comment>
<dbReference type="PANTHER" id="PTHR33217">
    <property type="entry name" value="TRANSPOSASE FOR INSERTION SEQUENCE ELEMENT IS1081"/>
    <property type="match status" value="1"/>
</dbReference>
<keyword evidence="4" id="KW-0238">DNA-binding</keyword>
<dbReference type="PANTHER" id="PTHR33217:SF7">
    <property type="entry name" value="TRANSPOSASE FOR INSERTION SEQUENCE ELEMENT IS1081"/>
    <property type="match status" value="1"/>
</dbReference>
<evidence type="ECO:0000256" key="2">
    <source>
        <dbReference type="ARBA" id="ARBA00010961"/>
    </source>
</evidence>
<dbReference type="AlphaFoldDB" id="L1KIS5"/>
<protein>
    <submittedName>
        <fullName evidence="7">Transposase, Mutator family</fullName>
    </submittedName>
</protein>
<keyword evidence="8" id="KW-1185">Reference proteome</keyword>
<gene>
    <name evidence="7" type="ORF">STRIP9103_02542</name>
</gene>
<feature type="region of interest" description="Disordered" evidence="6">
    <location>
        <begin position="1"/>
        <end position="21"/>
    </location>
</feature>
<dbReference type="Proteomes" id="UP000010411">
    <property type="component" value="Unassembled WGS sequence"/>
</dbReference>
<dbReference type="NCBIfam" id="NF033543">
    <property type="entry name" value="transpos_IS256"/>
    <property type="match status" value="1"/>
</dbReference>
<dbReference type="InterPro" id="IPR001207">
    <property type="entry name" value="Transposase_mutator"/>
</dbReference>
<evidence type="ECO:0000256" key="5">
    <source>
        <dbReference type="ARBA" id="ARBA00023172"/>
    </source>
</evidence>
<dbReference type="GO" id="GO:0003677">
    <property type="term" value="F:DNA binding"/>
    <property type="evidence" value="ECO:0007669"/>
    <property type="project" value="UniProtKB-KW"/>
</dbReference>
<keyword evidence="3" id="KW-0815">Transposition</keyword>
<evidence type="ECO:0000256" key="3">
    <source>
        <dbReference type="ARBA" id="ARBA00022578"/>
    </source>
</evidence>